<dbReference type="AlphaFoldDB" id="A0A813HP57"/>
<organism evidence="2 3">
    <name type="scientific">Polarella glacialis</name>
    <name type="common">Dinoflagellate</name>
    <dbReference type="NCBI Taxonomy" id="89957"/>
    <lineage>
        <taxon>Eukaryota</taxon>
        <taxon>Sar</taxon>
        <taxon>Alveolata</taxon>
        <taxon>Dinophyceae</taxon>
        <taxon>Suessiales</taxon>
        <taxon>Suessiaceae</taxon>
        <taxon>Polarella</taxon>
    </lineage>
</organism>
<feature type="region of interest" description="Disordered" evidence="1">
    <location>
        <begin position="69"/>
        <end position="98"/>
    </location>
</feature>
<reference evidence="2" key="1">
    <citation type="submission" date="2021-02" db="EMBL/GenBank/DDBJ databases">
        <authorList>
            <person name="Dougan E. K."/>
            <person name="Rhodes N."/>
            <person name="Thang M."/>
            <person name="Chan C."/>
        </authorList>
    </citation>
    <scope>NUCLEOTIDE SEQUENCE</scope>
</reference>
<keyword evidence="3" id="KW-1185">Reference proteome</keyword>
<feature type="region of interest" description="Disordered" evidence="1">
    <location>
        <begin position="158"/>
        <end position="178"/>
    </location>
</feature>
<feature type="non-terminal residue" evidence="2">
    <location>
        <position position="264"/>
    </location>
</feature>
<dbReference type="Proteomes" id="UP000654075">
    <property type="component" value="Unassembled WGS sequence"/>
</dbReference>
<feature type="region of interest" description="Disordered" evidence="1">
    <location>
        <begin position="203"/>
        <end position="238"/>
    </location>
</feature>
<dbReference type="OrthoDB" id="424158at2759"/>
<gene>
    <name evidence="2" type="ORF">PGLA1383_LOCUS54369</name>
</gene>
<evidence type="ECO:0000313" key="2">
    <source>
        <dbReference type="EMBL" id="CAE8639324.1"/>
    </source>
</evidence>
<sequence length="264" mass="26400">VVRPSSRGATTRRRPTPKVITDCAVILPSSAPGSPSKGDPLTPVGKGISAGLMGISSLLKTDLRAPLPVAAGKGRESGRTKQASAPVPAAAEGRTKQASAPVSAAAEGYAKQASAPLAPVAPVSAAAAGYAKQASAPVLAPASGYASASSSAPFAGFRPRLPMPDSGNTSAQCSISTDGASSEIRTKVFRMGAPLLRSTIPVSLGNSRNVAPTDEASSWRKSKAAGSGEGDEDEGSDVETILSLSDVGCDDDQAVLSVTLDFPC</sequence>
<feature type="compositionally biased region" description="Polar residues" evidence="1">
    <location>
        <begin position="166"/>
        <end position="178"/>
    </location>
</feature>
<evidence type="ECO:0000256" key="1">
    <source>
        <dbReference type="SAM" id="MobiDB-lite"/>
    </source>
</evidence>
<comment type="caution">
    <text evidence="2">The sequence shown here is derived from an EMBL/GenBank/DDBJ whole genome shotgun (WGS) entry which is preliminary data.</text>
</comment>
<evidence type="ECO:0000313" key="3">
    <source>
        <dbReference type="Proteomes" id="UP000654075"/>
    </source>
</evidence>
<name>A0A813HP57_POLGL</name>
<protein>
    <submittedName>
        <fullName evidence="2">Uncharacterized protein</fullName>
    </submittedName>
</protein>
<dbReference type="EMBL" id="CAJNNV010032225">
    <property type="protein sequence ID" value="CAE8639324.1"/>
    <property type="molecule type" value="Genomic_DNA"/>
</dbReference>
<accession>A0A813HP57</accession>
<proteinExistence type="predicted"/>